<evidence type="ECO:0000256" key="5">
    <source>
        <dbReference type="ARBA" id="ARBA00023136"/>
    </source>
</evidence>
<evidence type="ECO:0000313" key="8">
    <source>
        <dbReference type="EMBL" id="KAL0574081.1"/>
    </source>
</evidence>
<dbReference type="Gene3D" id="1.20.1740.10">
    <property type="entry name" value="Amino acid/polyamine transporter I"/>
    <property type="match status" value="1"/>
</dbReference>
<evidence type="ECO:0000256" key="6">
    <source>
        <dbReference type="SAM" id="MobiDB-lite"/>
    </source>
</evidence>
<dbReference type="Proteomes" id="UP001465976">
    <property type="component" value="Unassembled WGS sequence"/>
</dbReference>
<protein>
    <recommendedName>
        <fullName evidence="10">Amino acid transporter</fullName>
    </recommendedName>
</protein>
<dbReference type="InterPro" id="IPR002293">
    <property type="entry name" value="AA/rel_permease1"/>
</dbReference>
<organism evidence="8 9">
    <name type="scientific">Marasmius crinis-equi</name>
    <dbReference type="NCBI Taxonomy" id="585013"/>
    <lineage>
        <taxon>Eukaryota</taxon>
        <taxon>Fungi</taxon>
        <taxon>Dikarya</taxon>
        <taxon>Basidiomycota</taxon>
        <taxon>Agaricomycotina</taxon>
        <taxon>Agaricomycetes</taxon>
        <taxon>Agaricomycetidae</taxon>
        <taxon>Agaricales</taxon>
        <taxon>Marasmiineae</taxon>
        <taxon>Marasmiaceae</taxon>
        <taxon>Marasmius</taxon>
    </lineage>
</organism>
<dbReference type="PANTHER" id="PTHR45649">
    <property type="entry name" value="AMINO-ACID PERMEASE BAT1"/>
    <property type="match status" value="1"/>
</dbReference>
<feature type="compositionally biased region" description="Basic and acidic residues" evidence="6">
    <location>
        <begin position="510"/>
        <end position="519"/>
    </location>
</feature>
<dbReference type="PIRSF" id="PIRSF006060">
    <property type="entry name" value="AA_transporter"/>
    <property type="match status" value="1"/>
</dbReference>
<feature type="transmembrane region" description="Helical" evidence="7">
    <location>
        <begin position="448"/>
        <end position="467"/>
    </location>
</feature>
<feature type="transmembrane region" description="Helical" evidence="7">
    <location>
        <begin position="380"/>
        <end position="400"/>
    </location>
</feature>
<dbReference type="EMBL" id="JBAHYK010000432">
    <property type="protein sequence ID" value="KAL0574081.1"/>
    <property type="molecule type" value="Genomic_DNA"/>
</dbReference>
<keyword evidence="9" id="KW-1185">Reference proteome</keyword>
<dbReference type="PANTHER" id="PTHR45649:SF28">
    <property type="entry name" value="TRANSPORTER, PUTATIVE (EUROFUNG)-RELATED"/>
    <property type="match status" value="1"/>
</dbReference>
<dbReference type="Pfam" id="PF13520">
    <property type="entry name" value="AA_permease_2"/>
    <property type="match status" value="1"/>
</dbReference>
<feature type="transmembrane region" description="Helical" evidence="7">
    <location>
        <begin position="479"/>
        <end position="498"/>
    </location>
</feature>
<feature type="transmembrane region" description="Helical" evidence="7">
    <location>
        <begin position="406"/>
        <end position="427"/>
    </location>
</feature>
<evidence type="ECO:0000313" key="9">
    <source>
        <dbReference type="Proteomes" id="UP001465976"/>
    </source>
</evidence>
<feature type="transmembrane region" description="Helical" evidence="7">
    <location>
        <begin position="171"/>
        <end position="191"/>
    </location>
</feature>
<keyword evidence="4 7" id="KW-1133">Transmembrane helix</keyword>
<feature type="transmembrane region" description="Helical" evidence="7">
    <location>
        <begin position="198"/>
        <end position="219"/>
    </location>
</feature>
<evidence type="ECO:0000256" key="2">
    <source>
        <dbReference type="ARBA" id="ARBA00022448"/>
    </source>
</evidence>
<feature type="transmembrane region" description="Helical" evidence="7">
    <location>
        <begin position="60"/>
        <end position="83"/>
    </location>
</feature>
<accession>A0ABR3FFJ1</accession>
<feature type="region of interest" description="Disordered" evidence="6">
    <location>
        <begin position="507"/>
        <end position="538"/>
    </location>
</feature>
<evidence type="ECO:0000256" key="7">
    <source>
        <dbReference type="SAM" id="Phobius"/>
    </source>
</evidence>
<evidence type="ECO:0000256" key="3">
    <source>
        <dbReference type="ARBA" id="ARBA00022692"/>
    </source>
</evidence>
<feature type="transmembrane region" description="Helical" evidence="7">
    <location>
        <begin position="31"/>
        <end position="54"/>
    </location>
</feature>
<comment type="caution">
    <text evidence="8">The sequence shown here is derived from an EMBL/GenBank/DDBJ whole genome shotgun (WGS) entry which is preliminary data.</text>
</comment>
<keyword evidence="2" id="KW-0813">Transport</keyword>
<gene>
    <name evidence="8" type="ORF">V5O48_007866</name>
</gene>
<feature type="transmembrane region" description="Helical" evidence="7">
    <location>
        <begin position="239"/>
        <end position="258"/>
    </location>
</feature>
<evidence type="ECO:0000256" key="1">
    <source>
        <dbReference type="ARBA" id="ARBA00004141"/>
    </source>
</evidence>
<name>A0ABR3FFJ1_9AGAR</name>
<proteinExistence type="predicted"/>
<evidence type="ECO:0008006" key="10">
    <source>
        <dbReference type="Google" id="ProtNLM"/>
    </source>
</evidence>
<keyword evidence="5 7" id="KW-0472">Membrane</keyword>
<dbReference type="PROSITE" id="PS00218">
    <property type="entry name" value="AMINO_ACID_PERMEASE_1"/>
    <property type="match status" value="1"/>
</dbReference>
<sequence>MSDEQRSADESLMKLGYQQEMQRTRNLWQTLFMSLAILAIPFGLATTISTGLVGGGPATMFWGFVLVSCFMVPVVLSLAEICAKFPTSAGTYYWSFRLASPRRRILLSWINGWLNLAGNWMVSLSVTFGTTQLLIAGIGIFHPDWVATTWQTCTEENPAAAALFADGPIDLLLVAITFVFTGIGIFFNGALPSIDIASAVWIFLGTVVTMVCLSVKAGVGRRSASFAFGFFDPSNSGWVPGWSFFIGLLPPAFAYSAVCMIASMAEEVKNPSVNLPRAMIWQVPIGLVNGIVYLLPIMFTLPDIEALLAVPGGQPIGVLYTTVMGSKAGGFGVWIILFGIGVFCGISILCAASRTTWAFARDKAIPFHRTFAYIPPGKSVPLNAYLLSTLVQLLLGLIYLGSSTAFNAFVGVAVMCLGASYAIPIAISLANGRRDVKDSPYPLGRWGIPLNVISIAWVAFEIVLFSMPPVVPVTEVTMNYASVVFVGFGVISAGWYMISGRHHYTGPPQPREDRYESEAKAPVPQEDEDVNGKSSHSA</sequence>
<feature type="transmembrane region" description="Helical" evidence="7">
    <location>
        <begin position="331"/>
        <end position="359"/>
    </location>
</feature>
<dbReference type="InterPro" id="IPR004840">
    <property type="entry name" value="Amino_acid_permease_CS"/>
</dbReference>
<reference evidence="8 9" key="1">
    <citation type="submission" date="2024-02" db="EMBL/GenBank/DDBJ databases">
        <title>A draft genome for the cacao thread blight pathogen Marasmius crinis-equi.</title>
        <authorList>
            <person name="Cohen S.P."/>
            <person name="Baruah I.K."/>
            <person name="Amoako-Attah I."/>
            <person name="Bukari Y."/>
            <person name="Meinhardt L.W."/>
            <person name="Bailey B.A."/>
        </authorList>
    </citation>
    <scope>NUCLEOTIDE SEQUENCE [LARGE SCALE GENOMIC DNA]</scope>
    <source>
        <strain evidence="8 9">GH-76</strain>
    </source>
</reference>
<keyword evidence="3 7" id="KW-0812">Transmembrane</keyword>
<comment type="subcellular location">
    <subcellularLocation>
        <location evidence="1">Membrane</location>
        <topology evidence="1">Multi-pass membrane protein</topology>
    </subcellularLocation>
</comment>
<evidence type="ECO:0000256" key="4">
    <source>
        <dbReference type="ARBA" id="ARBA00022989"/>
    </source>
</evidence>
<feature type="transmembrane region" description="Helical" evidence="7">
    <location>
        <begin position="279"/>
        <end position="299"/>
    </location>
</feature>